<reference evidence="1" key="1">
    <citation type="submission" date="2021-03" db="EMBL/GenBank/DDBJ databases">
        <title>Genomic Encyclopedia of Type Strains, Phase IV (KMG-IV): sequencing the most valuable type-strain genomes for metagenomic binning, comparative biology and taxonomic classification.</title>
        <authorList>
            <person name="Goeker M."/>
        </authorList>
    </citation>
    <scope>NUCLEOTIDE SEQUENCE</scope>
    <source>
        <strain evidence="1">DSM 23564</strain>
    </source>
</reference>
<protein>
    <submittedName>
        <fullName evidence="1">Uncharacterized protein</fullName>
    </submittedName>
</protein>
<evidence type="ECO:0000313" key="2">
    <source>
        <dbReference type="Proteomes" id="UP000823588"/>
    </source>
</evidence>
<sequence length="34" mass="4023">MEVQLTADDEKFEKRKRQLKTDVLGYLADQLDKP</sequence>
<gene>
    <name evidence="1" type="ORF">J2751_002288</name>
</gene>
<accession>A0A8T4GHN0</accession>
<comment type="caution">
    <text evidence="1">The sequence shown here is derived from an EMBL/GenBank/DDBJ whole genome shotgun (WGS) entry which is preliminary data.</text>
</comment>
<dbReference type="Proteomes" id="UP000823588">
    <property type="component" value="Unassembled WGS sequence"/>
</dbReference>
<proteinExistence type="predicted"/>
<keyword evidence="2" id="KW-1185">Reference proteome</keyword>
<dbReference type="AlphaFoldDB" id="A0A8T4GHN0"/>
<organism evidence="1 2">
    <name type="scientific">Halorubrum alkaliphilum</name>
    <dbReference type="NCBI Taxonomy" id="261290"/>
    <lineage>
        <taxon>Archaea</taxon>
        <taxon>Methanobacteriati</taxon>
        <taxon>Methanobacteriota</taxon>
        <taxon>Stenosarchaea group</taxon>
        <taxon>Halobacteria</taxon>
        <taxon>Halobacteriales</taxon>
        <taxon>Haloferacaceae</taxon>
        <taxon>Halorubrum</taxon>
    </lineage>
</organism>
<evidence type="ECO:0000313" key="1">
    <source>
        <dbReference type="EMBL" id="MBP1923249.1"/>
    </source>
</evidence>
<dbReference type="EMBL" id="JAGGKQ010000018">
    <property type="protein sequence ID" value="MBP1923249.1"/>
    <property type="molecule type" value="Genomic_DNA"/>
</dbReference>
<name>A0A8T4GHN0_9EURY</name>